<comment type="caution">
    <text evidence="2">The sequence shown here is derived from an EMBL/GenBank/DDBJ whole genome shotgun (WGS) entry which is preliminary data.</text>
</comment>
<keyword evidence="1" id="KW-0472">Membrane</keyword>
<proteinExistence type="predicted"/>
<sequence length="73" mass="8204">MSSVFIDNQGDILHMLGAEPPRHLCCCYLRRAMILAIAAIFMGSSCWWSFFLGSRCAAKMGVREGVTHQYISF</sequence>
<evidence type="ECO:0000313" key="2">
    <source>
        <dbReference type="EMBL" id="KAK1748355.1"/>
    </source>
</evidence>
<keyword evidence="3" id="KW-1185">Reference proteome</keyword>
<keyword evidence="1" id="KW-0812">Transmembrane</keyword>
<evidence type="ECO:0000256" key="1">
    <source>
        <dbReference type="SAM" id="Phobius"/>
    </source>
</evidence>
<protein>
    <submittedName>
        <fullName evidence="2">Uncharacterized protein</fullName>
    </submittedName>
</protein>
<dbReference type="Proteomes" id="UP001224775">
    <property type="component" value="Unassembled WGS sequence"/>
</dbReference>
<dbReference type="EMBL" id="JATAAI010000001">
    <property type="protein sequence ID" value="KAK1748355.1"/>
    <property type="molecule type" value="Genomic_DNA"/>
</dbReference>
<gene>
    <name evidence="2" type="ORF">QTG54_000294</name>
</gene>
<keyword evidence="1" id="KW-1133">Transmembrane helix</keyword>
<reference evidence="2" key="1">
    <citation type="submission" date="2023-06" db="EMBL/GenBank/DDBJ databases">
        <title>Survivors Of The Sea: Transcriptome response of Skeletonema marinoi to long-term dormancy.</title>
        <authorList>
            <person name="Pinder M.I.M."/>
            <person name="Kourtchenko O."/>
            <person name="Robertson E.K."/>
            <person name="Larsson T."/>
            <person name="Maumus F."/>
            <person name="Osuna-Cruz C.M."/>
            <person name="Vancaester E."/>
            <person name="Stenow R."/>
            <person name="Vandepoele K."/>
            <person name="Ploug H."/>
            <person name="Bruchert V."/>
            <person name="Godhe A."/>
            <person name="Topel M."/>
        </authorList>
    </citation>
    <scope>NUCLEOTIDE SEQUENCE</scope>
    <source>
        <strain evidence="2">R05AC</strain>
    </source>
</reference>
<accession>A0AAD8YN59</accession>
<feature type="transmembrane region" description="Helical" evidence="1">
    <location>
        <begin position="32"/>
        <end position="53"/>
    </location>
</feature>
<dbReference type="AlphaFoldDB" id="A0AAD8YN59"/>
<name>A0AAD8YN59_9STRA</name>
<evidence type="ECO:0000313" key="3">
    <source>
        <dbReference type="Proteomes" id="UP001224775"/>
    </source>
</evidence>
<organism evidence="2 3">
    <name type="scientific">Skeletonema marinoi</name>
    <dbReference type="NCBI Taxonomy" id="267567"/>
    <lineage>
        <taxon>Eukaryota</taxon>
        <taxon>Sar</taxon>
        <taxon>Stramenopiles</taxon>
        <taxon>Ochrophyta</taxon>
        <taxon>Bacillariophyta</taxon>
        <taxon>Coscinodiscophyceae</taxon>
        <taxon>Thalassiosirophycidae</taxon>
        <taxon>Thalassiosirales</taxon>
        <taxon>Skeletonemataceae</taxon>
        <taxon>Skeletonema</taxon>
        <taxon>Skeletonema marinoi-dohrnii complex</taxon>
    </lineage>
</organism>